<dbReference type="GO" id="GO:0030515">
    <property type="term" value="F:snoRNA binding"/>
    <property type="evidence" value="ECO:0007669"/>
    <property type="project" value="InterPro"/>
</dbReference>
<reference evidence="4 5" key="1">
    <citation type="submission" date="2013-11" db="EMBL/GenBank/DDBJ databases">
        <title>Comparative genomics of Ignicoccus.</title>
        <authorList>
            <person name="Podar M."/>
        </authorList>
    </citation>
    <scope>NUCLEOTIDE SEQUENCE [LARGE SCALE GENOMIC DNA]</scope>
    <source>
        <strain evidence="4 5">DSM 13165</strain>
    </source>
</reference>
<dbReference type="PANTHER" id="PTHR10894:SF0">
    <property type="entry name" value="NUCLEOLAR PROTEIN 56"/>
    <property type="match status" value="1"/>
</dbReference>
<dbReference type="SUPFAM" id="SSF89124">
    <property type="entry name" value="Nop domain"/>
    <property type="match status" value="1"/>
</dbReference>
<evidence type="ECO:0000256" key="2">
    <source>
        <dbReference type="SAM" id="MobiDB-lite"/>
    </source>
</evidence>
<feature type="region of interest" description="Disordered" evidence="2">
    <location>
        <begin position="389"/>
        <end position="430"/>
    </location>
</feature>
<gene>
    <name evidence="4" type="ORF">EYM_03495</name>
</gene>
<dbReference type="FunFam" id="1.10.246.90:FF:000007">
    <property type="entry name" value="Pre mRNA splicing protein"/>
    <property type="match status" value="1"/>
</dbReference>
<dbReference type="PATRIC" id="fig|940295.4.peg.677"/>
<dbReference type="InterPro" id="IPR012976">
    <property type="entry name" value="NOSIC"/>
</dbReference>
<dbReference type="EMBL" id="CP006867">
    <property type="protein sequence ID" value="ALU11661.1"/>
    <property type="molecule type" value="Genomic_DNA"/>
</dbReference>
<dbReference type="InterPro" id="IPR045056">
    <property type="entry name" value="Nop56/Nop58"/>
</dbReference>
<evidence type="ECO:0000313" key="4">
    <source>
        <dbReference type="EMBL" id="ALU11661.1"/>
    </source>
</evidence>
<dbReference type="Gene3D" id="1.10.246.90">
    <property type="entry name" value="Nop domain"/>
    <property type="match status" value="1"/>
</dbReference>
<dbReference type="Gene3D" id="1.10.150.460">
    <property type="match status" value="1"/>
</dbReference>
<dbReference type="GeneID" id="30680092"/>
<feature type="compositionally biased region" description="Basic residues" evidence="2">
    <location>
        <begin position="405"/>
        <end position="430"/>
    </location>
</feature>
<dbReference type="InterPro" id="IPR042239">
    <property type="entry name" value="Nop_C"/>
</dbReference>
<keyword evidence="4" id="KW-0687">Ribonucleoprotein</keyword>
<dbReference type="Proteomes" id="UP000060778">
    <property type="component" value="Chromosome"/>
</dbReference>
<name>A0A0U2M9H3_9CREN</name>
<dbReference type="OrthoDB" id="11877at2157"/>
<dbReference type="Pfam" id="PF01798">
    <property type="entry name" value="Nop"/>
    <property type="match status" value="1"/>
</dbReference>
<organism evidence="4 5">
    <name type="scientific">Ignicoccus islandicus DSM 13165</name>
    <dbReference type="NCBI Taxonomy" id="940295"/>
    <lineage>
        <taxon>Archaea</taxon>
        <taxon>Thermoproteota</taxon>
        <taxon>Thermoprotei</taxon>
        <taxon>Desulfurococcales</taxon>
        <taxon>Desulfurococcaceae</taxon>
        <taxon>Ignicoccus</taxon>
    </lineage>
</organism>
<dbReference type="SMART" id="SM00931">
    <property type="entry name" value="NOSIC"/>
    <property type="match status" value="1"/>
</dbReference>
<evidence type="ECO:0000313" key="5">
    <source>
        <dbReference type="Proteomes" id="UP000060778"/>
    </source>
</evidence>
<evidence type="ECO:0000256" key="1">
    <source>
        <dbReference type="ARBA" id="ARBA00009211"/>
    </source>
</evidence>
<dbReference type="AlphaFoldDB" id="A0A0U2M9H3"/>
<dbReference type="GO" id="GO:0031428">
    <property type="term" value="C:box C/D methylation guide snoRNP complex"/>
    <property type="evidence" value="ECO:0007669"/>
    <property type="project" value="InterPro"/>
</dbReference>
<dbReference type="PANTHER" id="PTHR10894">
    <property type="entry name" value="NUCLEOLAR PROTEIN 5 NUCLEOLAR PROTEIN NOP5 NOP58"/>
    <property type="match status" value="1"/>
</dbReference>
<sequence>MKWLVQHTAGAFLVNENNEIERFEPPLKDLNEAVNNALLIEGWQGKGSVVGPVGLATWTRRLLEELKKEGFKDTLVFETDLESRLASEMGFDVKVEPANEKARFVREKISNIVVDYGIFDTKEEFYEWLHRVTIEVVRRKLRSVAEKRDQLAIHAVRTIDDIDKITNLLMARLREWYSLHFPELDDLIKDHETYAKIVRTFGNRDNITLEGLLEMGLSEELAKRILEAAKRSTGADLTERDIEELVKLASIIDNMYSLRRDLTEYIDYIMRDVAPNVSALVGPVLGARLLSLAGSLEQLAKMPASTIQVLGAEKALFRALRTGGKPPKHGVIFQYPEIHRSPKWQRGKIARALASKLAIAARTDYFTGRDISDKLREELRERIEEIKRVYAKPPKREAKEEKKAPPARRPPRKGGARRKFKKGGKGRKRK</sequence>
<dbReference type="PROSITE" id="PS51358">
    <property type="entry name" value="NOP"/>
    <property type="match status" value="1"/>
</dbReference>
<dbReference type="InterPro" id="IPR048896">
    <property type="entry name" value="Nop5_56-rel_N"/>
</dbReference>
<feature type="domain" description="Nop" evidence="3">
    <location>
        <begin position="273"/>
        <end position="388"/>
    </location>
</feature>
<dbReference type="Gene3D" id="1.10.287.660">
    <property type="entry name" value="Helix hairpin bin"/>
    <property type="match status" value="1"/>
</dbReference>
<dbReference type="InterPro" id="IPR047099">
    <property type="entry name" value="Nop5_N_sf"/>
</dbReference>
<dbReference type="KEGG" id="iis:EYM_03495"/>
<dbReference type="NCBIfam" id="NF011121">
    <property type="entry name" value="PRK14552.1"/>
    <property type="match status" value="1"/>
</dbReference>
<proteinExistence type="inferred from homology"/>
<evidence type="ECO:0000259" key="3">
    <source>
        <dbReference type="PROSITE" id="PS51358"/>
    </source>
</evidence>
<protein>
    <submittedName>
        <fullName evidence="4">C/D box methylation guide ribonucleoprotein complex aNOP56 subunit</fullName>
    </submittedName>
</protein>
<dbReference type="RefSeq" id="WP_075049678.1">
    <property type="nucleotide sequence ID" value="NZ_CP006867.1"/>
</dbReference>
<keyword evidence="5" id="KW-1185">Reference proteome</keyword>
<accession>A0A0U2M9H3</accession>
<comment type="similarity">
    <text evidence="1">Belongs to the NOP5/NOP56 family.</text>
</comment>
<dbReference type="InterPro" id="IPR002687">
    <property type="entry name" value="Nop_dom"/>
</dbReference>
<feature type="compositionally biased region" description="Basic and acidic residues" evidence="2">
    <location>
        <begin position="389"/>
        <end position="404"/>
    </location>
</feature>
<dbReference type="Pfam" id="PF21572">
    <property type="entry name" value="Nop5_56-rel_N_Arc"/>
    <property type="match status" value="1"/>
</dbReference>
<dbReference type="Gene3D" id="3.30.420.220">
    <property type="match status" value="1"/>
</dbReference>
<dbReference type="InterPro" id="IPR029012">
    <property type="entry name" value="Helix_hairpin_bin_sf"/>
</dbReference>
<dbReference type="STRING" id="940295.EYM_03495"/>
<dbReference type="InterPro" id="IPR036070">
    <property type="entry name" value="Nop_dom_sf"/>
</dbReference>